<name>A0A6L3JSV3_9BACE</name>
<evidence type="ECO:0000313" key="3">
    <source>
        <dbReference type="Proteomes" id="UP000482653"/>
    </source>
</evidence>
<protein>
    <recommendedName>
        <fullName evidence="4">DUF5033 domain-containing protein</fullName>
    </recommendedName>
</protein>
<feature type="chain" id="PRO_5026725550" description="DUF5033 domain-containing protein" evidence="1">
    <location>
        <begin position="28"/>
        <end position="248"/>
    </location>
</feature>
<proteinExistence type="predicted"/>
<accession>A0A6L3JSV3</accession>
<evidence type="ECO:0000256" key="1">
    <source>
        <dbReference type="SAM" id="SignalP"/>
    </source>
</evidence>
<feature type="signal peptide" evidence="1">
    <location>
        <begin position="1"/>
        <end position="27"/>
    </location>
</feature>
<keyword evidence="1" id="KW-0732">Signal</keyword>
<dbReference type="Proteomes" id="UP000482653">
    <property type="component" value="Unassembled WGS sequence"/>
</dbReference>
<dbReference type="RefSeq" id="WP_149948145.1">
    <property type="nucleotide sequence ID" value="NZ_JBBNMF010000011.1"/>
</dbReference>
<evidence type="ECO:0000313" key="2">
    <source>
        <dbReference type="EMBL" id="KAA5413744.1"/>
    </source>
</evidence>
<dbReference type="EMBL" id="VVYX01000045">
    <property type="protein sequence ID" value="KAA5413744.1"/>
    <property type="molecule type" value="Genomic_DNA"/>
</dbReference>
<gene>
    <name evidence="2" type="ORF">F2Y87_25135</name>
</gene>
<sequence>MKRRFRTMSALLTMVLAEMFCAFTFTACSDDDNIENEVTYTYGFAEMSASHPDFLEEMGKIENAFKSALGTTGSSFTKRGTVEECDKEVYAACEKAYQSLQGDTWQGDYIFEVTNTLTGEVVCIAVFNADNENIFGGSSKGAMYRTSKSFIQFVKNLDPDFPTSVSKTLTCTDFRSQQEAHIYLLNQIDYDDVKAREYFSQLNYFATDYVRVNYQTENVKDGFAKLDITFRMEKNSPRYYIIFKNPDN</sequence>
<evidence type="ECO:0008006" key="4">
    <source>
        <dbReference type="Google" id="ProtNLM"/>
    </source>
</evidence>
<comment type="caution">
    <text evidence="2">The sequence shown here is derived from an EMBL/GenBank/DDBJ whole genome shotgun (WGS) entry which is preliminary data.</text>
</comment>
<organism evidence="2 3">
    <name type="scientific">Bacteroides cellulosilyticus</name>
    <dbReference type="NCBI Taxonomy" id="246787"/>
    <lineage>
        <taxon>Bacteria</taxon>
        <taxon>Pseudomonadati</taxon>
        <taxon>Bacteroidota</taxon>
        <taxon>Bacteroidia</taxon>
        <taxon>Bacteroidales</taxon>
        <taxon>Bacteroidaceae</taxon>
        <taxon>Bacteroides</taxon>
    </lineage>
</organism>
<dbReference type="AlphaFoldDB" id="A0A6L3JSV3"/>
<reference evidence="2 3" key="1">
    <citation type="journal article" date="2019" name="Nat. Med.">
        <title>A library of human gut bacterial isolates paired with longitudinal multiomics data enables mechanistic microbiome research.</title>
        <authorList>
            <person name="Poyet M."/>
            <person name="Groussin M."/>
            <person name="Gibbons S.M."/>
            <person name="Avila-Pacheco J."/>
            <person name="Jiang X."/>
            <person name="Kearney S.M."/>
            <person name="Perrotta A.R."/>
            <person name="Berdy B."/>
            <person name="Zhao S."/>
            <person name="Lieberman T.D."/>
            <person name="Swanson P.K."/>
            <person name="Smith M."/>
            <person name="Roesemann S."/>
            <person name="Alexander J.E."/>
            <person name="Rich S.A."/>
            <person name="Livny J."/>
            <person name="Vlamakis H."/>
            <person name="Clish C."/>
            <person name="Bullock K."/>
            <person name="Deik A."/>
            <person name="Scott J."/>
            <person name="Pierce K.A."/>
            <person name="Xavier R.J."/>
            <person name="Alm E.J."/>
        </authorList>
    </citation>
    <scope>NUCLEOTIDE SEQUENCE [LARGE SCALE GENOMIC DNA]</scope>
    <source>
        <strain evidence="2 3">BIOML-A8</strain>
    </source>
</reference>